<dbReference type="EMBL" id="CDMC01000004">
    <property type="protein sequence ID" value="CEL04006.1"/>
    <property type="molecule type" value="Genomic_DNA"/>
</dbReference>
<sequence length="478" mass="51358">MARHLVGFAALAMGLILGTTAQEPQIPSACSNSASLSIPIATQSDIYTLLNAGCTTLYGQLRIQSSFEGEFVLPNVTTIKIDGIVVEDDGDSRVTAIELPDLVEVSNSIVLGTLGKVRRVSMPKLKTIPGNLSGKLWVENSTVEFDALESAKGLDLVGNLTGLDFPSLRKVNKTISICNVPGCDLEYNVARTAMDISFPVLESVGVFYVKGTASRISAPNLTAVGMLPTVFPTAGNATNMTNSTSVANTTGTLDTNSTNLESRSTTGQQDVLQGLNLHLENVPLNISFPSLVNVTPSADFKGPLLSLNLPNMTTYPENFTVHTTERAKITLPVIHAQNLEFQGWMEILNLTHLHEPFSLTVYSDETIQCSDITVPGGARSQPNVYCSDFDGPYTYIPYHKPGLNTWQKVVIAVGVIVAVAVSVLAGILLWRRRKAKKGLKMGLVWRPGSVGSWRRKDSSESSDSDADSGLGKEMDVVV</sequence>
<organism evidence="4 5">
    <name type="scientific">Aspergillus calidoustus</name>
    <dbReference type="NCBI Taxonomy" id="454130"/>
    <lineage>
        <taxon>Eukaryota</taxon>
        <taxon>Fungi</taxon>
        <taxon>Dikarya</taxon>
        <taxon>Ascomycota</taxon>
        <taxon>Pezizomycotina</taxon>
        <taxon>Eurotiomycetes</taxon>
        <taxon>Eurotiomycetidae</taxon>
        <taxon>Eurotiales</taxon>
        <taxon>Aspergillaceae</taxon>
        <taxon>Aspergillus</taxon>
        <taxon>Aspergillus subgen. Nidulantes</taxon>
    </lineage>
</organism>
<feature type="signal peptide" evidence="3">
    <location>
        <begin position="1"/>
        <end position="21"/>
    </location>
</feature>
<feature type="chain" id="PRO_5006857380" evidence="3">
    <location>
        <begin position="22"/>
        <end position="478"/>
    </location>
</feature>
<proteinExistence type="predicted"/>
<keyword evidence="2" id="KW-0472">Membrane</keyword>
<evidence type="ECO:0000313" key="4">
    <source>
        <dbReference type="EMBL" id="CEL04006.1"/>
    </source>
</evidence>
<evidence type="ECO:0000256" key="3">
    <source>
        <dbReference type="SAM" id="SignalP"/>
    </source>
</evidence>
<feature type="region of interest" description="Disordered" evidence="1">
    <location>
        <begin position="451"/>
        <end position="478"/>
    </location>
</feature>
<protein>
    <submittedName>
        <fullName evidence="4">Uncharacterized protein</fullName>
    </submittedName>
</protein>
<evidence type="ECO:0000256" key="2">
    <source>
        <dbReference type="SAM" id="Phobius"/>
    </source>
</evidence>
<accession>A0A0U5FXF4</accession>
<keyword evidence="2" id="KW-0812">Transmembrane</keyword>
<gene>
    <name evidence="4" type="ORF">ASPCAL05140</name>
</gene>
<name>A0A0U5FXF4_ASPCI</name>
<feature type="transmembrane region" description="Helical" evidence="2">
    <location>
        <begin position="409"/>
        <end position="430"/>
    </location>
</feature>
<reference evidence="5" key="1">
    <citation type="journal article" date="2016" name="Genome Announc.">
        <title>Draft genome sequences of fungus Aspergillus calidoustus.</title>
        <authorList>
            <person name="Horn F."/>
            <person name="Linde J."/>
            <person name="Mattern D.J."/>
            <person name="Walther G."/>
            <person name="Guthke R."/>
            <person name="Scherlach K."/>
            <person name="Martin K."/>
            <person name="Brakhage A.A."/>
            <person name="Petzke L."/>
            <person name="Valiante V."/>
        </authorList>
    </citation>
    <scope>NUCLEOTIDE SEQUENCE [LARGE SCALE GENOMIC DNA]</scope>
    <source>
        <strain evidence="5">SF006504</strain>
    </source>
</reference>
<dbReference type="AlphaFoldDB" id="A0A0U5FXF4"/>
<evidence type="ECO:0000313" key="5">
    <source>
        <dbReference type="Proteomes" id="UP000054771"/>
    </source>
</evidence>
<keyword evidence="5" id="KW-1185">Reference proteome</keyword>
<keyword evidence="2" id="KW-1133">Transmembrane helix</keyword>
<dbReference type="Proteomes" id="UP000054771">
    <property type="component" value="Unassembled WGS sequence"/>
</dbReference>
<evidence type="ECO:0000256" key="1">
    <source>
        <dbReference type="SAM" id="MobiDB-lite"/>
    </source>
</evidence>
<keyword evidence="3" id="KW-0732">Signal</keyword>
<dbReference type="OrthoDB" id="4207077at2759"/>
<dbReference type="STRING" id="454130.A0A0U5FXF4"/>